<organism evidence="3 4">
    <name type="scientific">Infirmifilum uzonense</name>
    <dbReference type="NCBI Taxonomy" id="1550241"/>
    <lineage>
        <taxon>Archaea</taxon>
        <taxon>Thermoproteota</taxon>
        <taxon>Thermoprotei</taxon>
        <taxon>Thermofilales</taxon>
        <taxon>Thermofilaceae</taxon>
        <taxon>Infirmifilum</taxon>
    </lineage>
</organism>
<feature type="compositionally biased region" description="Basic and acidic residues" evidence="2">
    <location>
        <begin position="319"/>
        <end position="328"/>
    </location>
</feature>
<dbReference type="AlphaFoldDB" id="A0A0F7FIJ9"/>
<dbReference type="OrthoDB" id="384867at2157"/>
<proteinExistence type="predicted"/>
<evidence type="ECO:0000313" key="3">
    <source>
        <dbReference type="EMBL" id="AKG38638.1"/>
    </source>
</evidence>
<gene>
    <name evidence="3" type="ORF">MA03_04145</name>
</gene>
<evidence type="ECO:0000256" key="2">
    <source>
        <dbReference type="SAM" id="MobiDB-lite"/>
    </source>
</evidence>
<accession>A0A0F7FIJ9</accession>
<feature type="region of interest" description="Disordered" evidence="2">
    <location>
        <begin position="319"/>
        <end position="377"/>
    </location>
</feature>
<evidence type="ECO:0000313" key="4">
    <source>
        <dbReference type="Proteomes" id="UP000067434"/>
    </source>
</evidence>
<dbReference type="KEGG" id="thf:MA03_04145"/>
<sequence>MTKKLVGMLLVTLLLASMLSYSASVSASKDNSVEILIRNAQKLKKIAYERLNVTLSVLSANKSLLNMTKSLNLSLIEGLLSQADTYLNLSIQLYNSGNFTGAKLYAIYAINTYDNVIEILEEFAEKAGINLEFEEAEEHLNQTEVKEVEEALNKTALLLQLQVLEARVTALEASLSKLNQSEFNLTFVFQLLDYAKTILAQTRNQLAQGNITVSILAQNLAVVKKILGLVNAELNRQSLHVTVIKAMKLGLLKKNDTAFLNQSLIIHKIPKLKEVRNRTRTGINETAAELEEIQAEVRNMSKNISKQIKEIEKKIKEEVKEEGKHVKEIEEEVDIPTASKPPKEKILPPGLEKKGHGDNDEEHEENPLTQSSQGKRK</sequence>
<keyword evidence="1" id="KW-0175">Coiled coil</keyword>
<feature type="coiled-coil region" evidence="1">
    <location>
        <begin position="126"/>
        <end position="181"/>
    </location>
</feature>
<dbReference type="HOGENOM" id="CLU_720844_0_0_2"/>
<name>A0A0F7FIJ9_9CREN</name>
<feature type="compositionally biased region" description="Basic and acidic residues" evidence="2">
    <location>
        <begin position="341"/>
        <end position="358"/>
    </location>
</feature>
<dbReference type="PATRIC" id="fig|1550241.5.peg.882"/>
<dbReference type="GeneID" id="25401394"/>
<dbReference type="RefSeq" id="WP_052884067.1">
    <property type="nucleotide sequence ID" value="NZ_CP009961.1"/>
</dbReference>
<reference evidence="3 4" key="1">
    <citation type="journal article" date="2015" name="Stand. Genomic Sci.">
        <title>Complete genome sequence of and proposal of Thermofilum uzonense sp. nov. a novel hyperthermophilic crenarchaeon and emended description of the genus Thermofilum.</title>
        <authorList>
            <person name="Toshchakov S.V."/>
            <person name="Korzhenkov A.A."/>
            <person name="Samarov N.I."/>
            <person name="Mazunin I.O."/>
            <person name="Mozhey O.I."/>
            <person name="Shmyr I.S."/>
            <person name="Derbikova K.S."/>
            <person name="Taranov E.A."/>
            <person name="Dominova I.N."/>
            <person name="Bonch-Osmolovskaya E.A."/>
            <person name="Patrushev M.V."/>
            <person name="Podosokorskaya O.A."/>
            <person name="Kublanov I.V."/>
        </authorList>
    </citation>
    <scope>NUCLEOTIDE SEQUENCE [LARGE SCALE GENOMIC DNA]</scope>
    <source>
        <strain evidence="3 4">1807-2</strain>
    </source>
</reference>
<evidence type="ECO:0000256" key="1">
    <source>
        <dbReference type="SAM" id="Coils"/>
    </source>
</evidence>
<protein>
    <submittedName>
        <fullName evidence="3">Uncharacterized protein</fullName>
    </submittedName>
</protein>
<dbReference type="EMBL" id="CP009961">
    <property type="protein sequence ID" value="AKG38638.1"/>
    <property type="molecule type" value="Genomic_DNA"/>
</dbReference>
<dbReference type="Proteomes" id="UP000067434">
    <property type="component" value="Chromosome"/>
</dbReference>
<keyword evidence="4" id="KW-1185">Reference proteome</keyword>
<feature type="compositionally biased region" description="Polar residues" evidence="2">
    <location>
        <begin position="367"/>
        <end position="377"/>
    </location>
</feature>